<dbReference type="InterPro" id="IPR003736">
    <property type="entry name" value="PAAI_dom"/>
</dbReference>
<sequence>MNRITEEEVQRDLETPDTIRVRFGIEFIEADLADATIAMSMPMSGLRNPFSGAPAVGLLAILVDAAGGMSNHYRRRSDQWTVTTELTLELSPAEWADVEKPVLARARPLGPVGGTTLSLCTLSSGGSVIGAGAVRSYFIPAEGRRVERPADASRGSTRQLSELMAVDVDSCGDGTSVLRQRVDPCLNNEIGIMHGGVAAAGLELTASAAINADQPGDPLRTASLRVNFLRPFIAGHNSRYVGTPLRIGRTSAVSDARAIGDDDKVAITARLTAYR</sequence>
<proteinExistence type="predicted"/>
<name>A0A0U1DKZ9_9MYCO</name>
<evidence type="ECO:0000313" key="4">
    <source>
        <dbReference type="Proteomes" id="UP000199601"/>
    </source>
</evidence>
<evidence type="ECO:0000259" key="2">
    <source>
        <dbReference type="Pfam" id="PF03061"/>
    </source>
</evidence>
<dbReference type="EMBL" id="CTEC01000002">
    <property type="protein sequence ID" value="CQD18566.1"/>
    <property type="molecule type" value="Genomic_DNA"/>
</dbReference>
<evidence type="ECO:0000313" key="3">
    <source>
        <dbReference type="EMBL" id="CQD18566.1"/>
    </source>
</evidence>
<dbReference type="AlphaFoldDB" id="A0A0U1DKZ9"/>
<feature type="domain" description="Thioesterase" evidence="2">
    <location>
        <begin position="191"/>
        <end position="266"/>
    </location>
</feature>
<dbReference type="InterPro" id="IPR029069">
    <property type="entry name" value="HotDog_dom_sf"/>
</dbReference>
<evidence type="ECO:0000256" key="1">
    <source>
        <dbReference type="ARBA" id="ARBA00022801"/>
    </source>
</evidence>
<dbReference type="Proteomes" id="UP000199601">
    <property type="component" value="Unassembled WGS sequence"/>
</dbReference>
<dbReference type="SUPFAM" id="SSF54637">
    <property type="entry name" value="Thioesterase/thiol ester dehydrase-isomerase"/>
    <property type="match status" value="1"/>
</dbReference>
<keyword evidence="4" id="KW-1185">Reference proteome</keyword>
<dbReference type="CDD" id="cd03443">
    <property type="entry name" value="PaaI_thioesterase"/>
    <property type="match status" value="1"/>
</dbReference>
<accession>A0A0U1DKZ9</accession>
<keyword evidence="1" id="KW-0378">Hydrolase</keyword>
<dbReference type="InterPro" id="IPR006683">
    <property type="entry name" value="Thioestr_dom"/>
</dbReference>
<reference evidence="4" key="1">
    <citation type="submission" date="2015-03" db="EMBL/GenBank/DDBJ databases">
        <authorList>
            <person name="Urmite Genomes"/>
        </authorList>
    </citation>
    <scope>NUCLEOTIDE SEQUENCE [LARGE SCALE GENOMIC DNA]</scope>
    <source>
        <strain evidence="4">CSUR P1344</strain>
    </source>
</reference>
<organism evidence="3 4">
    <name type="scientific">Mycobacterium europaeum</name>
    <dbReference type="NCBI Taxonomy" id="761804"/>
    <lineage>
        <taxon>Bacteria</taxon>
        <taxon>Bacillati</taxon>
        <taxon>Actinomycetota</taxon>
        <taxon>Actinomycetes</taxon>
        <taxon>Mycobacteriales</taxon>
        <taxon>Mycobacteriaceae</taxon>
        <taxon>Mycobacterium</taxon>
        <taxon>Mycobacterium simiae complex</taxon>
    </lineage>
</organism>
<dbReference type="GO" id="GO:0016289">
    <property type="term" value="F:acyl-CoA hydrolase activity"/>
    <property type="evidence" value="ECO:0007669"/>
    <property type="project" value="UniProtKB-ARBA"/>
</dbReference>
<dbReference type="NCBIfam" id="TIGR00369">
    <property type="entry name" value="unchar_dom_1"/>
    <property type="match status" value="1"/>
</dbReference>
<dbReference type="RefSeq" id="WP_090422609.1">
    <property type="nucleotide sequence ID" value="NZ_CTEC01000002.1"/>
</dbReference>
<gene>
    <name evidence="3" type="ORF">BN000_04228</name>
</gene>
<protein>
    <submittedName>
        <fullName evidence="3">Phenylacetic acid degradation-like protein</fullName>
    </submittedName>
</protein>
<dbReference type="Gene3D" id="3.10.129.10">
    <property type="entry name" value="Hotdog Thioesterase"/>
    <property type="match status" value="1"/>
</dbReference>
<dbReference type="Pfam" id="PF03061">
    <property type="entry name" value="4HBT"/>
    <property type="match status" value="1"/>
</dbReference>